<dbReference type="Gene3D" id="2.170.150.70">
    <property type="match status" value="1"/>
</dbReference>
<keyword evidence="4" id="KW-0456">Lyase</keyword>
<comment type="caution">
    <text evidence="6">The sequence shown here is derived from an EMBL/GenBank/DDBJ whole genome shotgun (WGS) entry which is preliminary data.</text>
</comment>
<comment type="similarity">
    <text evidence="1">Belongs to the Gfa family.</text>
</comment>
<name>A0A1Y1YUQ8_9PLEO</name>
<dbReference type="Gene3D" id="3.90.1590.10">
    <property type="entry name" value="glutathione-dependent formaldehyde- activating enzyme (gfa)"/>
    <property type="match status" value="1"/>
</dbReference>
<dbReference type="InterPro" id="IPR011057">
    <property type="entry name" value="Mss4-like_sf"/>
</dbReference>
<dbReference type="PROSITE" id="PS51891">
    <property type="entry name" value="CENP_V_GFA"/>
    <property type="match status" value="1"/>
</dbReference>
<reference evidence="6 7" key="1">
    <citation type="submission" date="2016-07" db="EMBL/GenBank/DDBJ databases">
        <title>Pervasive Adenine N6-methylation of Active Genes in Fungi.</title>
        <authorList>
            <consortium name="DOE Joint Genome Institute"/>
            <person name="Mondo S.J."/>
            <person name="Dannebaum R.O."/>
            <person name="Kuo R.C."/>
            <person name="Labutti K."/>
            <person name="Haridas S."/>
            <person name="Kuo A."/>
            <person name="Salamov A."/>
            <person name="Ahrendt S.R."/>
            <person name="Lipzen A."/>
            <person name="Sullivan W."/>
            <person name="Andreopoulos W.B."/>
            <person name="Clum A."/>
            <person name="Lindquist E."/>
            <person name="Daum C."/>
            <person name="Ramamoorthy G.K."/>
            <person name="Gryganskyi A."/>
            <person name="Culley D."/>
            <person name="Magnuson J.K."/>
            <person name="James T.Y."/>
            <person name="O'Malley M.A."/>
            <person name="Stajich J.E."/>
            <person name="Spatafora J.W."/>
            <person name="Visel A."/>
            <person name="Grigoriev I.V."/>
        </authorList>
    </citation>
    <scope>NUCLEOTIDE SEQUENCE [LARGE SCALE GENOMIC DNA]</scope>
    <source>
        <strain evidence="6 7">CBS 115471</strain>
    </source>
</reference>
<dbReference type="Pfam" id="PF04828">
    <property type="entry name" value="GFA"/>
    <property type="match status" value="1"/>
</dbReference>
<proteinExistence type="inferred from homology"/>
<gene>
    <name evidence="6" type="ORF">BCR34DRAFT_546123</name>
</gene>
<dbReference type="InterPro" id="IPR006913">
    <property type="entry name" value="CENP-V/GFA"/>
</dbReference>
<dbReference type="GO" id="GO:0046872">
    <property type="term" value="F:metal ion binding"/>
    <property type="evidence" value="ECO:0007669"/>
    <property type="project" value="UniProtKB-KW"/>
</dbReference>
<evidence type="ECO:0000256" key="2">
    <source>
        <dbReference type="ARBA" id="ARBA00022723"/>
    </source>
</evidence>
<dbReference type="GO" id="GO:0016846">
    <property type="term" value="F:carbon-sulfur lyase activity"/>
    <property type="evidence" value="ECO:0007669"/>
    <property type="project" value="InterPro"/>
</dbReference>
<keyword evidence="3" id="KW-0862">Zinc</keyword>
<sequence>MSASTAATVTDSLHSLAVEPETVTITAQCLCKAHTFTTKVPSSSLPLRATACHCDSCRHVSGAMYCTDIPWPEPRADVDTSALKKYTFSSRINDLFCGTCSTRMFFEDAQEPHDLGVLTGALTNQPGDIVKIEKHIFVGDTMDGGATMWMRKSGIEAFEETSREESLPIRCKCKGINFLLNRGNYDNKKAEDLPWFVDPKTHKLLGGFCPCDSCRLFGSADVFNWTYAELENIYYGAGVADEGRPFPKNTAGLKAAVDAKDPSVGTLAYYASSPDVQRYFCGDCAASIFYAVDDRPDIVDVAIGVLEASDGARAEGFLSWGYGGMSGHYTNDAKGGWREGFLKLVDEECDEWRNKRGYPKCWRRVAREGAEAQKATMS</sequence>
<keyword evidence="7" id="KW-1185">Reference proteome</keyword>
<dbReference type="PANTHER" id="PTHR33337:SF31">
    <property type="entry name" value="DUF636 DOMAIN PROTEIN (AFU_ORTHOLOGUE AFUA_2G12650)"/>
    <property type="match status" value="1"/>
</dbReference>
<evidence type="ECO:0000256" key="1">
    <source>
        <dbReference type="ARBA" id="ARBA00005495"/>
    </source>
</evidence>
<evidence type="ECO:0000256" key="4">
    <source>
        <dbReference type="ARBA" id="ARBA00023239"/>
    </source>
</evidence>
<dbReference type="Proteomes" id="UP000193144">
    <property type="component" value="Unassembled WGS sequence"/>
</dbReference>
<organism evidence="6 7">
    <name type="scientific">Clohesyomyces aquaticus</name>
    <dbReference type="NCBI Taxonomy" id="1231657"/>
    <lineage>
        <taxon>Eukaryota</taxon>
        <taxon>Fungi</taxon>
        <taxon>Dikarya</taxon>
        <taxon>Ascomycota</taxon>
        <taxon>Pezizomycotina</taxon>
        <taxon>Dothideomycetes</taxon>
        <taxon>Pleosporomycetidae</taxon>
        <taxon>Pleosporales</taxon>
        <taxon>Lindgomycetaceae</taxon>
        <taxon>Clohesyomyces</taxon>
    </lineage>
</organism>
<evidence type="ECO:0000313" key="7">
    <source>
        <dbReference type="Proteomes" id="UP000193144"/>
    </source>
</evidence>
<dbReference type="PANTHER" id="PTHR33337">
    <property type="entry name" value="GFA DOMAIN-CONTAINING PROTEIN"/>
    <property type="match status" value="1"/>
</dbReference>
<dbReference type="AlphaFoldDB" id="A0A1Y1YUQ8"/>
<keyword evidence="2" id="KW-0479">Metal-binding</keyword>
<feature type="domain" description="CENP-V/GFA" evidence="5">
    <location>
        <begin position="25"/>
        <end position="159"/>
    </location>
</feature>
<evidence type="ECO:0000256" key="3">
    <source>
        <dbReference type="ARBA" id="ARBA00022833"/>
    </source>
</evidence>
<evidence type="ECO:0000313" key="6">
    <source>
        <dbReference type="EMBL" id="ORY01731.1"/>
    </source>
</evidence>
<protein>
    <submittedName>
        <fullName evidence="6">Mss4-like protein</fullName>
    </submittedName>
</protein>
<evidence type="ECO:0000259" key="5">
    <source>
        <dbReference type="PROSITE" id="PS51891"/>
    </source>
</evidence>
<dbReference type="SUPFAM" id="SSF51316">
    <property type="entry name" value="Mss4-like"/>
    <property type="match status" value="2"/>
</dbReference>
<dbReference type="EMBL" id="MCFA01000166">
    <property type="protein sequence ID" value="ORY01731.1"/>
    <property type="molecule type" value="Genomic_DNA"/>
</dbReference>
<accession>A0A1Y1YUQ8</accession>
<dbReference type="OrthoDB" id="5422068at2759"/>